<feature type="coiled-coil region" evidence="1">
    <location>
        <begin position="189"/>
        <end position="266"/>
    </location>
</feature>
<feature type="region of interest" description="Disordered" evidence="2">
    <location>
        <begin position="477"/>
        <end position="499"/>
    </location>
</feature>
<name>A0A6A5HI95_CAERE</name>
<evidence type="ECO:0000256" key="1">
    <source>
        <dbReference type="SAM" id="Coils"/>
    </source>
</evidence>
<gene>
    <name evidence="3" type="ORF">GCK72_006059</name>
</gene>
<accession>A0A6A5HI95</accession>
<proteinExistence type="predicted"/>
<dbReference type="AlphaFoldDB" id="A0A6A5HI95"/>
<dbReference type="GeneID" id="9800319"/>
<organism evidence="3 4">
    <name type="scientific">Caenorhabditis remanei</name>
    <name type="common">Caenorhabditis vulgaris</name>
    <dbReference type="NCBI Taxonomy" id="31234"/>
    <lineage>
        <taxon>Eukaryota</taxon>
        <taxon>Metazoa</taxon>
        <taxon>Ecdysozoa</taxon>
        <taxon>Nematoda</taxon>
        <taxon>Chromadorea</taxon>
        <taxon>Rhabditida</taxon>
        <taxon>Rhabditina</taxon>
        <taxon>Rhabditomorpha</taxon>
        <taxon>Rhabditoidea</taxon>
        <taxon>Rhabditidae</taxon>
        <taxon>Peloderinae</taxon>
        <taxon>Caenorhabditis</taxon>
    </lineage>
</organism>
<dbReference type="RefSeq" id="XP_003108939.2">
    <property type="nucleotide sequence ID" value="XM_003108891.2"/>
</dbReference>
<evidence type="ECO:0000313" key="3">
    <source>
        <dbReference type="EMBL" id="KAF1766103.1"/>
    </source>
</evidence>
<dbReference type="EMBL" id="WUAV01000002">
    <property type="protein sequence ID" value="KAF1766103.1"/>
    <property type="molecule type" value="Genomic_DNA"/>
</dbReference>
<feature type="coiled-coil region" evidence="1">
    <location>
        <begin position="364"/>
        <end position="398"/>
    </location>
</feature>
<dbReference type="KEGG" id="crq:GCK72_006059"/>
<reference evidence="3 4" key="1">
    <citation type="submission" date="2019-12" db="EMBL/GenBank/DDBJ databases">
        <title>Chromosome-level assembly of the Caenorhabditis remanei genome.</title>
        <authorList>
            <person name="Teterina A.A."/>
            <person name="Willis J.H."/>
            <person name="Phillips P.C."/>
        </authorList>
    </citation>
    <scope>NUCLEOTIDE SEQUENCE [LARGE SCALE GENOMIC DNA]</scope>
    <source>
        <strain evidence="3 4">PX506</strain>
        <tissue evidence="3">Whole organism</tissue>
    </source>
</reference>
<dbReference type="Proteomes" id="UP000483820">
    <property type="component" value="Chromosome II"/>
</dbReference>
<keyword evidence="1" id="KW-0175">Coiled coil</keyword>
<evidence type="ECO:0000313" key="4">
    <source>
        <dbReference type="Proteomes" id="UP000483820"/>
    </source>
</evidence>
<evidence type="ECO:0000256" key="2">
    <source>
        <dbReference type="SAM" id="MobiDB-lite"/>
    </source>
</evidence>
<dbReference type="CTD" id="9800319"/>
<comment type="caution">
    <text evidence="3">The sequence shown here is derived from an EMBL/GenBank/DDBJ whole genome shotgun (WGS) entry which is preliminary data.</text>
</comment>
<protein>
    <submittedName>
        <fullName evidence="3">Uncharacterized protein</fullName>
    </submittedName>
</protein>
<sequence>MDNFTIWVDAPSEALIETPLDDESNCFLREEIQQTQQYVIEKLDEQKNCEQEKGEQTDEETTKASKILSLVSTEGKRSKDISRELVDLQEACKLNEIHLVSIQKNSPDFVKLRKENYDQDLIETNNALILLHDNFTKRQSSLEKLQQAGLSCDKEEAKQECKKLRFCVLEAKQKHEKLLTLRGSVSKLKNEFDEAMTRQKKERESIEKARAELKIDQDLVNKMTEECVNLRSQLVQIEAAQSQNQVEADQMEVQRLQNNAKKIRQETEELIPILSKIENDTKEAQKAVEVRRQDELNVEDLIKTKKEAIAKILLQKIQHETKKTTKNINLKKIVDLKRAISKESLVLANANKVLDEMKPDNKTVNELKREISVMRSEIRGYEKEIREATKENGKLIEQIAEMRTPSPEATSPRINLNDTVDFNESEYSEQMAIPEPIVNITPVQRIVSHDVFTGAPLMTSTPLPKTAETSVKTRAAARRLEQTAATKTAEIRKKRGGKK</sequence>